<evidence type="ECO:0000256" key="2">
    <source>
        <dbReference type="ARBA" id="ARBA00007262"/>
    </source>
</evidence>
<dbReference type="Proteomes" id="UP000604273">
    <property type="component" value="Unassembled WGS sequence"/>
</dbReference>
<organism evidence="8 9">
    <name type="scientific">Fusarium gaditjirri</name>
    <dbReference type="NCBI Taxonomy" id="282569"/>
    <lineage>
        <taxon>Eukaryota</taxon>
        <taxon>Fungi</taxon>
        <taxon>Dikarya</taxon>
        <taxon>Ascomycota</taxon>
        <taxon>Pezizomycotina</taxon>
        <taxon>Sordariomycetes</taxon>
        <taxon>Hypocreomycetidae</taxon>
        <taxon>Hypocreales</taxon>
        <taxon>Nectriaceae</taxon>
        <taxon>Fusarium</taxon>
        <taxon>Fusarium nisikadoi species complex</taxon>
    </lineage>
</organism>
<reference evidence="8" key="2">
    <citation type="submission" date="2020-05" db="EMBL/GenBank/DDBJ databases">
        <authorList>
            <person name="Kim H.-S."/>
            <person name="Proctor R.H."/>
            <person name="Brown D.W."/>
        </authorList>
    </citation>
    <scope>NUCLEOTIDE SEQUENCE</scope>
    <source>
        <strain evidence="8">NRRL 45417</strain>
    </source>
</reference>
<comment type="subcellular location">
    <subcellularLocation>
        <location evidence="1">Membrane</location>
        <topology evidence="1">Multi-pass membrane protein</topology>
    </subcellularLocation>
</comment>
<evidence type="ECO:0000256" key="3">
    <source>
        <dbReference type="ARBA" id="ARBA00022692"/>
    </source>
</evidence>
<feature type="compositionally biased region" description="Acidic residues" evidence="6">
    <location>
        <begin position="312"/>
        <end position="332"/>
    </location>
</feature>
<dbReference type="PANTHER" id="PTHR16932">
    <property type="entry name" value="INTERFERON ALPHA-INDUCIBLE PROTEIN 27"/>
    <property type="match status" value="1"/>
</dbReference>
<name>A0A8H4WWF9_9HYPO</name>
<dbReference type="InterPro" id="IPR009311">
    <property type="entry name" value="IFI6/IFI27-like"/>
</dbReference>
<dbReference type="InterPro" id="IPR038213">
    <property type="entry name" value="IFI6/IFI27-like_sf"/>
</dbReference>
<dbReference type="PANTHER" id="PTHR16932:SF18">
    <property type="entry name" value="INTERFERON, ALPHA-INDUCIBLE PROTEIN 27-LIKE 2"/>
    <property type="match status" value="1"/>
</dbReference>
<protein>
    <submittedName>
        <fullName evidence="8">Uncharacterized protein</fullName>
    </submittedName>
</protein>
<evidence type="ECO:0000313" key="9">
    <source>
        <dbReference type="Proteomes" id="UP000604273"/>
    </source>
</evidence>
<feature type="transmembrane region" description="Helical" evidence="7">
    <location>
        <begin position="249"/>
        <end position="274"/>
    </location>
</feature>
<dbReference type="GO" id="GO:0016020">
    <property type="term" value="C:membrane"/>
    <property type="evidence" value="ECO:0007669"/>
    <property type="project" value="UniProtKB-SubCell"/>
</dbReference>
<dbReference type="AlphaFoldDB" id="A0A8H4WWF9"/>
<evidence type="ECO:0000313" key="8">
    <source>
        <dbReference type="EMBL" id="KAF4952336.1"/>
    </source>
</evidence>
<keyword evidence="9" id="KW-1185">Reference proteome</keyword>
<dbReference type="Gene3D" id="6.10.110.10">
    <property type="match status" value="3"/>
</dbReference>
<evidence type="ECO:0000256" key="6">
    <source>
        <dbReference type="SAM" id="MobiDB-lite"/>
    </source>
</evidence>
<dbReference type="OrthoDB" id="440424at2759"/>
<evidence type="ECO:0000256" key="4">
    <source>
        <dbReference type="ARBA" id="ARBA00022989"/>
    </source>
</evidence>
<dbReference type="Pfam" id="PF06140">
    <property type="entry name" value="Ifi-6-16"/>
    <property type="match status" value="1"/>
</dbReference>
<evidence type="ECO:0000256" key="5">
    <source>
        <dbReference type="ARBA" id="ARBA00023136"/>
    </source>
</evidence>
<sequence>MAWFAPIFQAIGFTPNGPLLGSFASWIQGLIGNVAPKILFAIFQSAAMDGYGAGILGNVSKESKTTAMLPSAKSILLAVSVAEHTGTNRQYADRSIMAMGLGAGMVIAPGLVVTPAISAAGFTAEGVVAGSLAAGIQSVSDDTASNSAFAICQSYATGGFGTAVIHGFVQGTGVGVGLGSIFSKWKHNVKYCKSESLDNTDGSKADGTDKEDNTGLRRVVMVAGAAMIVAPVIVAGPALAIAGFGASGIVAGSAAAGIQSGIGSVVAGSAFAILQSAGAGGAGLAVVNGVVQAAGVVLSGSGIAAKLKSQSDGDDDAGDQGEKDGSDEENNAEEMVFKKKD</sequence>
<dbReference type="EMBL" id="JABFAI010000158">
    <property type="protein sequence ID" value="KAF4952336.1"/>
    <property type="molecule type" value="Genomic_DNA"/>
</dbReference>
<keyword evidence="5 7" id="KW-0472">Membrane</keyword>
<proteinExistence type="inferred from homology"/>
<comment type="similarity">
    <text evidence="2">Belongs to the IFI6/IFI27 family.</text>
</comment>
<keyword evidence="4 7" id="KW-1133">Transmembrane helix</keyword>
<comment type="caution">
    <text evidence="8">The sequence shown here is derived from an EMBL/GenBank/DDBJ whole genome shotgun (WGS) entry which is preliminary data.</text>
</comment>
<accession>A0A8H4WWF9</accession>
<evidence type="ECO:0000256" key="1">
    <source>
        <dbReference type="ARBA" id="ARBA00004141"/>
    </source>
</evidence>
<feature type="transmembrane region" description="Helical" evidence="7">
    <location>
        <begin position="219"/>
        <end position="243"/>
    </location>
</feature>
<feature type="region of interest" description="Disordered" evidence="6">
    <location>
        <begin position="307"/>
        <end position="341"/>
    </location>
</feature>
<gene>
    <name evidence="8" type="ORF">FGADI_6826</name>
</gene>
<reference evidence="8" key="1">
    <citation type="journal article" date="2020" name="BMC Genomics">
        <title>Correction to: Identification and distribution of gene clusters required for synthesis of sphingolipid metabolism inhibitors in diverse species of the filamentous fungus Fusarium.</title>
        <authorList>
            <person name="Kim H.S."/>
            <person name="Lohmar J.M."/>
            <person name="Busman M."/>
            <person name="Brown D.W."/>
            <person name="Naumann T.A."/>
            <person name="Divon H.H."/>
            <person name="Lysoe E."/>
            <person name="Uhlig S."/>
            <person name="Proctor R.H."/>
        </authorList>
    </citation>
    <scope>NUCLEOTIDE SEQUENCE</scope>
    <source>
        <strain evidence="8">NRRL 45417</strain>
    </source>
</reference>
<keyword evidence="3 7" id="KW-0812">Transmembrane</keyword>
<evidence type="ECO:0000256" key="7">
    <source>
        <dbReference type="SAM" id="Phobius"/>
    </source>
</evidence>